<comment type="caution">
    <text evidence="2">The sequence shown here is derived from an EMBL/GenBank/DDBJ whole genome shotgun (WGS) entry which is preliminary data.</text>
</comment>
<protein>
    <submittedName>
        <fullName evidence="2">Uncharacterized protein</fullName>
    </submittedName>
</protein>
<dbReference type="PROSITE" id="PS51257">
    <property type="entry name" value="PROKAR_LIPOPROTEIN"/>
    <property type="match status" value="1"/>
</dbReference>
<keyword evidence="1" id="KW-0175">Coiled coil</keyword>
<reference evidence="2 3" key="1">
    <citation type="journal article" date="2019" name="Nat. Med.">
        <title>A library of human gut bacterial isolates paired with longitudinal multiomics data enables mechanistic microbiome research.</title>
        <authorList>
            <person name="Poyet M."/>
            <person name="Groussin M."/>
            <person name="Gibbons S.M."/>
            <person name="Avila-Pacheco J."/>
            <person name="Jiang X."/>
            <person name="Kearney S.M."/>
            <person name="Perrotta A.R."/>
            <person name="Berdy B."/>
            <person name="Zhao S."/>
            <person name="Lieberman T.D."/>
            <person name="Swanson P.K."/>
            <person name="Smith M."/>
            <person name="Roesemann S."/>
            <person name="Alexander J.E."/>
            <person name="Rich S.A."/>
            <person name="Livny J."/>
            <person name="Vlamakis H."/>
            <person name="Clish C."/>
            <person name="Bullock K."/>
            <person name="Deik A."/>
            <person name="Scott J."/>
            <person name="Pierce K.A."/>
            <person name="Xavier R.J."/>
            <person name="Alm E.J."/>
        </authorList>
    </citation>
    <scope>NUCLEOTIDE SEQUENCE [LARGE SCALE GENOMIC DNA]</scope>
    <source>
        <strain evidence="2 3">BIOML-A6</strain>
    </source>
</reference>
<dbReference type="AlphaFoldDB" id="A0A7J5LGG6"/>
<name>A0A7J5LGG6_BACSE</name>
<dbReference type="Proteomes" id="UP000467334">
    <property type="component" value="Unassembled WGS sequence"/>
</dbReference>
<dbReference type="RefSeq" id="WP_151871231.1">
    <property type="nucleotide sequence ID" value="NZ_RCXV01000022.1"/>
</dbReference>
<accession>A0A7J5LGG6</accession>
<evidence type="ECO:0000256" key="1">
    <source>
        <dbReference type="SAM" id="Coils"/>
    </source>
</evidence>
<feature type="coiled-coil region" evidence="1">
    <location>
        <begin position="99"/>
        <end position="140"/>
    </location>
</feature>
<organism evidence="2 3">
    <name type="scientific">Bacteroides stercoris</name>
    <dbReference type="NCBI Taxonomy" id="46506"/>
    <lineage>
        <taxon>Bacteria</taxon>
        <taxon>Pseudomonadati</taxon>
        <taxon>Bacteroidota</taxon>
        <taxon>Bacteroidia</taxon>
        <taxon>Bacteroidales</taxon>
        <taxon>Bacteroidaceae</taxon>
        <taxon>Bacteroides</taxon>
    </lineage>
</organism>
<dbReference type="EMBL" id="WCLE01000003">
    <property type="protein sequence ID" value="KAB5316185.1"/>
    <property type="molecule type" value="Genomic_DNA"/>
</dbReference>
<sequence>MERILLGALLITLFVSCGKSPEEKANALIEDDIKKVLYHPETYDPAETQIDSAFTPFDDPVFYEKTVQLCKLGMSIDECDRKMKNAKSSMSIWSGPYQSAFGRNEYQEAKNEYDENERNKKSIEAKVKKLATELKTMLENEQQFIGFRARHRYRANNNAGQTIFGETKYLFDKSLSKIVASYDMDSEEYKTVQIIYKQMLGEDVVLESEELDNSDFHK</sequence>
<gene>
    <name evidence="2" type="ORF">F9958_02000</name>
</gene>
<evidence type="ECO:0000313" key="3">
    <source>
        <dbReference type="Proteomes" id="UP000467334"/>
    </source>
</evidence>
<evidence type="ECO:0000313" key="2">
    <source>
        <dbReference type="EMBL" id="KAB5316185.1"/>
    </source>
</evidence>
<proteinExistence type="predicted"/>